<dbReference type="EMBL" id="JADAQX010000283">
    <property type="protein sequence ID" value="KAF8820858.1"/>
    <property type="molecule type" value="Genomic_DNA"/>
</dbReference>
<keyword evidence="3" id="KW-0540">Nuclease</keyword>
<keyword evidence="3" id="KW-0255">Endonuclease</keyword>
<reference evidence="3 4" key="1">
    <citation type="journal article" date="2020" name="bioRxiv">
        <title>Metabolic contributions of an alphaproteobacterial endosymbiont in the apicomplexan Cardiosporidium cionae.</title>
        <authorList>
            <person name="Hunter E.S."/>
            <person name="Paight C.J."/>
            <person name="Lane C.E."/>
        </authorList>
    </citation>
    <scope>NUCLEOTIDE SEQUENCE [LARGE SCALE GENOMIC DNA]</scope>
    <source>
        <strain evidence="3">ESH_2018</strain>
    </source>
</reference>
<organism evidence="3 4">
    <name type="scientific">Cardiosporidium cionae</name>
    <dbReference type="NCBI Taxonomy" id="476202"/>
    <lineage>
        <taxon>Eukaryota</taxon>
        <taxon>Sar</taxon>
        <taxon>Alveolata</taxon>
        <taxon>Apicomplexa</taxon>
        <taxon>Aconoidasida</taxon>
        <taxon>Nephromycida</taxon>
        <taxon>Cardiosporidium</taxon>
    </lineage>
</organism>
<evidence type="ECO:0000259" key="2">
    <source>
        <dbReference type="Pfam" id="PF03372"/>
    </source>
</evidence>
<protein>
    <submittedName>
        <fullName evidence="3">Endonuclease/exonuclease/phosphatase family protein</fullName>
    </submittedName>
</protein>
<sequence>MVMTPSFQMDQLIQQNSWQESSKEVDTLTLLSFNTGLLEYTLFGAKLYQNPPFTQQRLLQLPAALLSSGADILALQELYDAKHVAFVIERVSSSYPFCGRVDTGSRIALHNGLMILSKYPIICSRFHPHTEVTPIEWFFGSKGILEVSVDIPGLGIVTFLNIHMASGAVDPESTYVEAVRNREILQLLKICSDAGQRGEIPVVIGDLNADPELCASNYKTFLEDGWIDSWLFSSSHMDPYSFILRGFLAASTSGKASFIPNRSRVIATEAKRIRDLTYWLINTPHPSPLDFMDEIMTHSTLVPFTEAIQTPTPSMPSFPIASPPMLWYASALMDDILHHCYHHSYRQQRYCLATIHAFREEFHALLSGKRRASRHCRNNSGHTFMTTVSDASQGPITLFTPDLCEPLIDIYSHVSPLSRKVSDACGPRQRPHPAKSLRALASAPSIITLTKALSMFGGSNITSLASYESPMGMKGDTQASTKGPIITSSLLPCRVSLPSGVYTSNLEGVNHDKFAPNRDTMKGVPQRSSLSFSSVTWDPQNPLNAIGPHRHCHGLRCDYIFLPPPRFAQQLCHFIPFNAAVLFQTPHVALRAGQCCKAVEKVTISDHYAVFVELRRRQSFQAL</sequence>
<feature type="domain" description="Endonuclease/exonuclease/phosphatase" evidence="2">
    <location>
        <begin position="54"/>
        <end position="212"/>
    </location>
</feature>
<dbReference type="Proteomes" id="UP000823046">
    <property type="component" value="Unassembled WGS sequence"/>
</dbReference>
<dbReference type="Gene3D" id="3.60.10.10">
    <property type="entry name" value="Endonuclease/exonuclease/phosphatase"/>
    <property type="match status" value="1"/>
</dbReference>
<name>A0ABQ7JA28_9APIC</name>
<gene>
    <name evidence="3" type="ORF">IE077_000395</name>
</gene>
<dbReference type="PANTHER" id="PTHR16320">
    <property type="entry name" value="SPHINGOMYELINASE FAMILY MEMBER"/>
    <property type="match status" value="1"/>
</dbReference>
<proteinExistence type="inferred from homology"/>
<dbReference type="SUPFAM" id="SSF56219">
    <property type="entry name" value="DNase I-like"/>
    <property type="match status" value="2"/>
</dbReference>
<evidence type="ECO:0000256" key="1">
    <source>
        <dbReference type="ARBA" id="ARBA00006335"/>
    </source>
</evidence>
<dbReference type="InterPro" id="IPR005135">
    <property type="entry name" value="Endo/exonuclease/phosphatase"/>
</dbReference>
<dbReference type="InterPro" id="IPR036691">
    <property type="entry name" value="Endo/exonu/phosph_ase_sf"/>
</dbReference>
<dbReference type="GO" id="GO:0004519">
    <property type="term" value="F:endonuclease activity"/>
    <property type="evidence" value="ECO:0007669"/>
    <property type="project" value="UniProtKB-KW"/>
</dbReference>
<keyword evidence="4" id="KW-1185">Reference proteome</keyword>
<accession>A0ABQ7JA28</accession>
<dbReference type="PANTHER" id="PTHR16320:SF23">
    <property type="entry name" value="SPHINGOMYELINASE C 1"/>
    <property type="match status" value="1"/>
</dbReference>
<comment type="similarity">
    <text evidence="1">Belongs to the neutral sphingomyelinase family.</text>
</comment>
<comment type="caution">
    <text evidence="3">The sequence shown here is derived from an EMBL/GenBank/DDBJ whole genome shotgun (WGS) entry which is preliminary data.</text>
</comment>
<evidence type="ECO:0000313" key="3">
    <source>
        <dbReference type="EMBL" id="KAF8820858.1"/>
    </source>
</evidence>
<dbReference type="Pfam" id="PF03372">
    <property type="entry name" value="Exo_endo_phos"/>
    <property type="match status" value="1"/>
</dbReference>
<keyword evidence="3" id="KW-0378">Hydrolase</keyword>
<dbReference type="InterPro" id="IPR038772">
    <property type="entry name" value="Sph/SMPD2-like"/>
</dbReference>
<evidence type="ECO:0000313" key="4">
    <source>
        <dbReference type="Proteomes" id="UP000823046"/>
    </source>
</evidence>